<sequence length="123" mass="13161">MAITTLTKLWGRNFEVDSSSLALEDGLSFWLGGRGTNLISSSSSSSSASSVSRVTVWSSLKRTFLGPPFSPRENFRVDAVRMKSLGRDSGRSVRSLEGLSTEIGSGVYLYGSGRQSEACISAI</sequence>
<reference evidence="1" key="2">
    <citation type="submission" date="2020-11" db="EMBL/GenBank/DDBJ databases">
        <authorList>
            <person name="McCartney M.A."/>
            <person name="Auch B."/>
            <person name="Kono T."/>
            <person name="Mallez S."/>
            <person name="Becker A."/>
            <person name="Gohl D.M."/>
            <person name="Silverstein K.A.T."/>
            <person name="Koren S."/>
            <person name="Bechman K.B."/>
            <person name="Herman A."/>
            <person name="Abrahante J.E."/>
            <person name="Garbe J."/>
        </authorList>
    </citation>
    <scope>NUCLEOTIDE SEQUENCE</scope>
    <source>
        <strain evidence="1">Duluth1</strain>
        <tissue evidence="1">Whole animal</tissue>
    </source>
</reference>
<proteinExistence type="predicted"/>
<gene>
    <name evidence="1" type="ORF">DPMN_114261</name>
</gene>
<protein>
    <submittedName>
        <fullName evidence="1">Uncharacterized protein</fullName>
    </submittedName>
</protein>
<accession>A0A9D4KJP1</accession>
<dbReference type="Proteomes" id="UP000828390">
    <property type="component" value="Unassembled WGS sequence"/>
</dbReference>
<dbReference type="EMBL" id="JAIWYP010000004">
    <property type="protein sequence ID" value="KAH3840805.1"/>
    <property type="molecule type" value="Genomic_DNA"/>
</dbReference>
<keyword evidence="2" id="KW-1185">Reference proteome</keyword>
<comment type="caution">
    <text evidence="1">The sequence shown here is derived from an EMBL/GenBank/DDBJ whole genome shotgun (WGS) entry which is preliminary data.</text>
</comment>
<reference evidence="1" key="1">
    <citation type="journal article" date="2019" name="bioRxiv">
        <title>The Genome of the Zebra Mussel, Dreissena polymorpha: A Resource for Invasive Species Research.</title>
        <authorList>
            <person name="McCartney M.A."/>
            <person name="Auch B."/>
            <person name="Kono T."/>
            <person name="Mallez S."/>
            <person name="Zhang Y."/>
            <person name="Obille A."/>
            <person name="Becker A."/>
            <person name="Abrahante J.E."/>
            <person name="Garbe J."/>
            <person name="Badalamenti J.P."/>
            <person name="Herman A."/>
            <person name="Mangelson H."/>
            <person name="Liachko I."/>
            <person name="Sullivan S."/>
            <person name="Sone E.D."/>
            <person name="Koren S."/>
            <person name="Silverstein K.A.T."/>
            <person name="Beckman K.B."/>
            <person name="Gohl D.M."/>
        </authorList>
    </citation>
    <scope>NUCLEOTIDE SEQUENCE</scope>
    <source>
        <strain evidence="1">Duluth1</strain>
        <tissue evidence="1">Whole animal</tissue>
    </source>
</reference>
<organism evidence="1 2">
    <name type="scientific">Dreissena polymorpha</name>
    <name type="common">Zebra mussel</name>
    <name type="synonym">Mytilus polymorpha</name>
    <dbReference type="NCBI Taxonomy" id="45954"/>
    <lineage>
        <taxon>Eukaryota</taxon>
        <taxon>Metazoa</taxon>
        <taxon>Spiralia</taxon>
        <taxon>Lophotrochozoa</taxon>
        <taxon>Mollusca</taxon>
        <taxon>Bivalvia</taxon>
        <taxon>Autobranchia</taxon>
        <taxon>Heteroconchia</taxon>
        <taxon>Euheterodonta</taxon>
        <taxon>Imparidentia</taxon>
        <taxon>Neoheterodontei</taxon>
        <taxon>Myida</taxon>
        <taxon>Dreissenoidea</taxon>
        <taxon>Dreissenidae</taxon>
        <taxon>Dreissena</taxon>
    </lineage>
</organism>
<dbReference type="AlphaFoldDB" id="A0A9D4KJP1"/>
<name>A0A9D4KJP1_DREPO</name>
<evidence type="ECO:0000313" key="2">
    <source>
        <dbReference type="Proteomes" id="UP000828390"/>
    </source>
</evidence>
<evidence type="ECO:0000313" key="1">
    <source>
        <dbReference type="EMBL" id="KAH3840805.1"/>
    </source>
</evidence>